<dbReference type="RefSeq" id="WP_221458027.1">
    <property type="nucleotide sequence ID" value="NZ_JACHMG010000001.1"/>
</dbReference>
<sequence length="68" mass="7559">MGTARFEYATYNGMPAARFHAESGPGWVAVFEIHEGRVNGLYGIRNPDKLQRPDIVRALGRGGSKWKP</sequence>
<proteinExistence type="predicted"/>
<dbReference type="EMBL" id="JACHMG010000001">
    <property type="protein sequence ID" value="MBB4688684.1"/>
    <property type="molecule type" value="Genomic_DNA"/>
</dbReference>
<reference evidence="1 2" key="1">
    <citation type="submission" date="2020-08" db="EMBL/GenBank/DDBJ databases">
        <title>Sequencing the genomes of 1000 actinobacteria strains.</title>
        <authorList>
            <person name="Klenk H.-P."/>
        </authorList>
    </citation>
    <scope>NUCLEOTIDE SEQUENCE [LARGE SCALE GENOMIC DNA]</scope>
    <source>
        <strain evidence="1 2">DSM 45859</strain>
    </source>
</reference>
<protein>
    <submittedName>
        <fullName evidence="1">Uncharacterized protein</fullName>
    </submittedName>
</protein>
<dbReference type="AlphaFoldDB" id="A0A840J5L0"/>
<comment type="caution">
    <text evidence="1">The sequence shown here is derived from an EMBL/GenBank/DDBJ whole genome shotgun (WGS) entry which is preliminary data.</text>
</comment>
<gene>
    <name evidence="1" type="ORF">BJY18_006169</name>
</gene>
<name>A0A840J5L0_9PSEU</name>
<evidence type="ECO:0000313" key="2">
    <source>
        <dbReference type="Proteomes" id="UP000581769"/>
    </source>
</evidence>
<organism evidence="1 2">
    <name type="scientific">Amycolatopsis jiangsuensis</name>
    <dbReference type="NCBI Taxonomy" id="1181879"/>
    <lineage>
        <taxon>Bacteria</taxon>
        <taxon>Bacillati</taxon>
        <taxon>Actinomycetota</taxon>
        <taxon>Actinomycetes</taxon>
        <taxon>Pseudonocardiales</taxon>
        <taxon>Pseudonocardiaceae</taxon>
        <taxon>Amycolatopsis</taxon>
    </lineage>
</organism>
<evidence type="ECO:0000313" key="1">
    <source>
        <dbReference type="EMBL" id="MBB4688684.1"/>
    </source>
</evidence>
<accession>A0A840J5L0</accession>
<dbReference type="Proteomes" id="UP000581769">
    <property type="component" value="Unassembled WGS sequence"/>
</dbReference>
<keyword evidence="2" id="KW-1185">Reference proteome</keyword>